<dbReference type="Proteomes" id="UP000280434">
    <property type="component" value="Unassembled WGS sequence"/>
</dbReference>
<name>A0A494X6G9_9BURK</name>
<dbReference type="InterPro" id="IPR051207">
    <property type="entry name" value="ComplexI_NDUFA9_subunit"/>
</dbReference>
<keyword evidence="1" id="KW-0472">Membrane</keyword>
<dbReference type="PANTHER" id="PTHR12126">
    <property type="entry name" value="NADH-UBIQUINONE OXIDOREDUCTASE 39 KDA SUBUNIT-RELATED"/>
    <property type="match status" value="1"/>
</dbReference>
<accession>A0A494X6G9</accession>
<dbReference type="SUPFAM" id="SSF51735">
    <property type="entry name" value="NAD(P)-binding Rossmann-fold domains"/>
    <property type="match status" value="1"/>
</dbReference>
<gene>
    <name evidence="3" type="ORF">D7S89_18725</name>
</gene>
<dbReference type="PANTHER" id="PTHR12126:SF11">
    <property type="entry name" value="NADH DEHYDROGENASE [UBIQUINONE] 1 ALPHA SUBCOMPLEX SUBUNIT 9, MITOCHONDRIAL"/>
    <property type="match status" value="1"/>
</dbReference>
<evidence type="ECO:0000256" key="1">
    <source>
        <dbReference type="SAM" id="Phobius"/>
    </source>
</evidence>
<feature type="transmembrane region" description="Helical" evidence="1">
    <location>
        <begin position="367"/>
        <end position="387"/>
    </location>
</feature>
<dbReference type="InterPro" id="IPR001509">
    <property type="entry name" value="Epimerase_deHydtase"/>
</dbReference>
<keyword evidence="1" id="KW-0812">Transmembrane</keyword>
<organism evidence="3 4">
    <name type="scientific">Trinickia fusca</name>
    <dbReference type="NCBI Taxonomy" id="2419777"/>
    <lineage>
        <taxon>Bacteria</taxon>
        <taxon>Pseudomonadati</taxon>
        <taxon>Pseudomonadota</taxon>
        <taxon>Betaproteobacteria</taxon>
        <taxon>Burkholderiales</taxon>
        <taxon>Burkholderiaceae</taxon>
        <taxon>Trinickia</taxon>
    </lineage>
</organism>
<evidence type="ECO:0000259" key="2">
    <source>
        <dbReference type="Pfam" id="PF01370"/>
    </source>
</evidence>
<evidence type="ECO:0000313" key="4">
    <source>
        <dbReference type="Proteomes" id="UP000280434"/>
    </source>
</evidence>
<feature type="domain" description="NAD-dependent epimerase/dehydratase" evidence="2">
    <location>
        <begin position="3"/>
        <end position="194"/>
    </location>
</feature>
<dbReference type="Pfam" id="PF01370">
    <property type="entry name" value="Epimerase"/>
    <property type="match status" value="1"/>
</dbReference>
<keyword evidence="1" id="KW-1133">Transmembrane helix</keyword>
<reference evidence="3 4" key="1">
    <citation type="submission" date="2018-10" db="EMBL/GenBank/DDBJ databases">
        <title>Paraburkholderia sp. 7MK8-2, isolated from soil.</title>
        <authorList>
            <person name="Gao Z.-H."/>
            <person name="Qiu L.-H."/>
        </authorList>
    </citation>
    <scope>NUCLEOTIDE SEQUENCE [LARGE SCALE GENOMIC DNA]</scope>
    <source>
        <strain evidence="3 4">7MK8-2</strain>
    </source>
</reference>
<feature type="transmembrane region" description="Helical" evidence="1">
    <location>
        <begin position="334"/>
        <end position="355"/>
    </location>
</feature>
<dbReference type="GO" id="GO:0044877">
    <property type="term" value="F:protein-containing complex binding"/>
    <property type="evidence" value="ECO:0007669"/>
    <property type="project" value="TreeGrafter"/>
</dbReference>
<dbReference type="InterPro" id="IPR036291">
    <property type="entry name" value="NAD(P)-bd_dom_sf"/>
</dbReference>
<dbReference type="EMBL" id="RBZV01000008">
    <property type="protein sequence ID" value="RKP46010.1"/>
    <property type="molecule type" value="Genomic_DNA"/>
</dbReference>
<evidence type="ECO:0000313" key="3">
    <source>
        <dbReference type="EMBL" id="RKP46010.1"/>
    </source>
</evidence>
<proteinExistence type="predicted"/>
<dbReference type="Gene3D" id="3.40.50.720">
    <property type="entry name" value="NAD(P)-binding Rossmann-like Domain"/>
    <property type="match status" value="1"/>
</dbReference>
<dbReference type="AlphaFoldDB" id="A0A494X6G9"/>
<dbReference type="InterPro" id="IPR025695">
    <property type="entry name" value="DoxX-like"/>
</dbReference>
<dbReference type="RefSeq" id="WP_121279734.1">
    <property type="nucleotide sequence ID" value="NZ_RBZV01000008.1"/>
</dbReference>
<feature type="transmembrane region" description="Helical" evidence="1">
    <location>
        <begin position="393"/>
        <end position="411"/>
    </location>
</feature>
<dbReference type="Pfam" id="PF13781">
    <property type="entry name" value="DoxX_3"/>
    <property type="match status" value="1"/>
</dbReference>
<feature type="transmembrane region" description="Helical" evidence="1">
    <location>
        <begin position="301"/>
        <end position="322"/>
    </location>
</feature>
<sequence>MNVLVCGAHGFIGSALCTWLERSGHRVVKGVRCAEKADDIAIDYTTDVDPEQWRARLKGIDAVVNAVGILVERGNQTFDAVHRRGPIALFEACSRVGVKRVIQISALGAQEGDTPYFTSKCAADAYLQTLPVSHHIVRPALVYGPRGASATFFRMLASVPVHFLPAGGHQLLRPIHIDDLAEVVVRLLDTAEADYQSIEVVGAEQVEYREMLAIYRKSLGLTSPLRVSIPAIAIDAGAALLNRVPGSMLNRDTWRMLKAGNTSDVAQTSAVLGRLPRGIQAFMRENAASLRREALEAWRPCMLRSALAVVWIGSAFVSAFFHPRSESLALLARVHLHGAAAIVALYLAATLDFAFGLATIFRPGRRLWIAQGLLITMYSTIVAIFIPEVISDPFGAILKNLPILAILLVLFSEEARP</sequence>
<dbReference type="OrthoDB" id="5292533at2"/>
<comment type="caution">
    <text evidence="3">The sequence shown here is derived from an EMBL/GenBank/DDBJ whole genome shotgun (WGS) entry which is preliminary data.</text>
</comment>
<keyword evidence="4" id="KW-1185">Reference proteome</keyword>
<protein>
    <submittedName>
        <fullName evidence="3">SDR family oxidoreductase</fullName>
    </submittedName>
</protein>